<feature type="transmembrane region" description="Helical" evidence="1">
    <location>
        <begin position="73"/>
        <end position="94"/>
    </location>
</feature>
<dbReference type="Gene3D" id="3.30.70.270">
    <property type="match status" value="1"/>
</dbReference>
<feature type="transmembrane region" description="Helical" evidence="1">
    <location>
        <begin position="21"/>
        <end position="42"/>
    </location>
</feature>
<dbReference type="InterPro" id="IPR043128">
    <property type="entry name" value="Rev_trsase/Diguanyl_cyclase"/>
</dbReference>
<dbReference type="Pfam" id="PF00990">
    <property type="entry name" value="GGDEF"/>
    <property type="match status" value="1"/>
</dbReference>
<dbReference type="InterPro" id="IPR001633">
    <property type="entry name" value="EAL_dom"/>
</dbReference>
<dbReference type="PROSITE" id="PS50883">
    <property type="entry name" value="EAL"/>
    <property type="match status" value="1"/>
</dbReference>
<evidence type="ECO:0000259" key="3">
    <source>
        <dbReference type="PROSITE" id="PS50887"/>
    </source>
</evidence>
<accession>A0A850CGD3</accession>
<dbReference type="InterPro" id="IPR000160">
    <property type="entry name" value="GGDEF_dom"/>
</dbReference>
<feature type="domain" description="GGDEF" evidence="3">
    <location>
        <begin position="275"/>
        <end position="408"/>
    </location>
</feature>
<dbReference type="InterPro" id="IPR029787">
    <property type="entry name" value="Nucleotide_cyclase"/>
</dbReference>
<dbReference type="GO" id="GO:0071111">
    <property type="term" value="F:cyclic-guanylate-specific phosphodiesterase activity"/>
    <property type="evidence" value="ECO:0007669"/>
    <property type="project" value="InterPro"/>
</dbReference>
<dbReference type="SUPFAM" id="SSF55073">
    <property type="entry name" value="Nucleotide cyclase"/>
    <property type="match status" value="1"/>
</dbReference>
<organism evidence="4 5">
    <name type="scientific">Glycomyces artemisiae</name>
    <dbReference type="NCBI Taxonomy" id="1076443"/>
    <lineage>
        <taxon>Bacteria</taxon>
        <taxon>Bacillati</taxon>
        <taxon>Actinomycetota</taxon>
        <taxon>Actinomycetes</taxon>
        <taxon>Glycomycetales</taxon>
        <taxon>Glycomycetaceae</taxon>
        <taxon>Glycomyces</taxon>
    </lineage>
</organism>
<feature type="domain" description="EAL" evidence="2">
    <location>
        <begin position="416"/>
        <end position="672"/>
    </location>
</feature>
<dbReference type="InterPro" id="IPR035919">
    <property type="entry name" value="EAL_sf"/>
</dbReference>
<dbReference type="CDD" id="cd01949">
    <property type="entry name" value="GGDEF"/>
    <property type="match status" value="1"/>
</dbReference>
<dbReference type="SMART" id="SM00267">
    <property type="entry name" value="GGDEF"/>
    <property type="match status" value="1"/>
</dbReference>
<dbReference type="EMBL" id="JABFXE010000915">
    <property type="protein sequence ID" value="NUQ91149.1"/>
    <property type="molecule type" value="Genomic_DNA"/>
</dbReference>
<dbReference type="PROSITE" id="PS50887">
    <property type="entry name" value="GGDEF"/>
    <property type="match status" value="1"/>
</dbReference>
<feature type="transmembrane region" description="Helical" evidence="1">
    <location>
        <begin position="155"/>
        <end position="176"/>
    </location>
</feature>
<sequence>MATTLMRNTAPREHPGRYYGFTSAVAVLAIVGAGFTAVRAGAFDGGAFDVPFAFWLTAGLAVIAELRPTRWGGLWMSPIASIYLVYVLATMVTWGFLPALIAQSAAMSLLVAQIHASGWRMVFNLSQQGLALCVAWFVWNGIAGGTTWNGDAIELIAVFAAGTSWMLTSTALVAGRQSLRTGRPWRELALDWLKSEWALRATQIAIAPILATAAMSSWWLVAASAIPIFSVYRILQTAADREREADHDPLTGLLNRKGFQEVVDGKLADAAETKTAVAVLILDLDRFADVNSALGHEVGDQLLVELAKRFTTDKPPGKEIAHLGGDEFAFVWSELDGMTDPMECAREIRARLDAPIVLSDVSIEVDGSVGIAVFPDDGADFQTLFRHADIAMYESKQRAGSYTRYGAEFDHHSPERLHLLGDLRRALDHPDAPGVNLFYQPQVRLADGAVIGAEALLRYSHPERGVVNPAEIIETAEHSSVMRMLTERVVDIALRQLRAWKEHGYDLRMAVNVSVRDLQSPEFTDFLTERIDAYGVDAAKLQLEITESALMADPRRVLQNVQRLSDLGVGISLDDFGTGFSSMQHLRRLPVTEIKIDKSFVTTLIDDPDNAAIVSTTIDLGRALDVEVVAEGVEDENVRKQLEGWGCHAGQGWHFAKPMSADAFERWMADHRKHN</sequence>
<evidence type="ECO:0000256" key="1">
    <source>
        <dbReference type="SAM" id="Phobius"/>
    </source>
</evidence>
<dbReference type="Gene3D" id="3.20.20.450">
    <property type="entry name" value="EAL domain"/>
    <property type="match status" value="1"/>
</dbReference>
<dbReference type="SMART" id="SM00052">
    <property type="entry name" value="EAL"/>
    <property type="match status" value="1"/>
</dbReference>
<dbReference type="PANTHER" id="PTHR33121:SF71">
    <property type="entry name" value="OXYGEN SENSOR PROTEIN DOSP"/>
    <property type="match status" value="1"/>
</dbReference>
<protein>
    <submittedName>
        <fullName evidence="4">EAL domain-containing protein</fullName>
    </submittedName>
</protein>
<dbReference type="InterPro" id="IPR050706">
    <property type="entry name" value="Cyclic-di-GMP_PDE-like"/>
</dbReference>
<evidence type="ECO:0000313" key="5">
    <source>
        <dbReference type="Proteomes" id="UP000574690"/>
    </source>
</evidence>
<feature type="transmembrane region" description="Helical" evidence="1">
    <location>
        <begin position="197"/>
        <end position="221"/>
    </location>
</feature>
<dbReference type="CDD" id="cd01948">
    <property type="entry name" value="EAL"/>
    <property type="match status" value="1"/>
</dbReference>
<keyword evidence="1" id="KW-0812">Transmembrane</keyword>
<keyword evidence="1" id="KW-1133">Transmembrane helix</keyword>
<dbReference type="Pfam" id="PF00563">
    <property type="entry name" value="EAL"/>
    <property type="match status" value="1"/>
</dbReference>
<feature type="transmembrane region" description="Helical" evidence="1">
    <location>
        <begin position="130"/>
        <end position="149"/>
    </location>
</feature>
<dbReference type="NCBIfam" id="TIGR00254">
    <property type="entry name" value="GGDEF"/>
    <property type="match status" value="1"/>
</dbReference>
<proteinExistence type="predicted"/>
<evidence type="ECO:0000313" key="4">
    <source>
        <dbReference type="EMBL" id="NUQ91149.1"/>
    </source>
</evidence>
<gene>
    <name evidence="4" type="ORF">HOQ43_22125</name>
</gene>
<name>A0A850CGD3_9ACTN</name>
<reference evidence="4 5" key="1">
    <citation type="submission" date="2020-05" db="EMBL/GenBank/DDBJ databases">
        <title>DNA-SIP metagenomic assembled genomes.</title>
        <authorList>
            <person name="Yu J."/>
        </authorList>
    </citation>
    <scope>NUCLEOTIDE SEQUENCE [LARGE SCALE GENOMIC DNA]</scope>
    <source>
        <strain evidence="4">Bin5.27</strain>
    </source>
</reference>
<evidence type="ECO:0000259" key="2">
    <source>
        <dbReference type="PROSITE" id="PS50883"/>
    </source>
</evidence>
<dbReference type="Proteomes" id="UP000574690">
    <property type="component" value="Unassembled WGS sequence"/>
</dbReference>
<dbReference type="AlphaFoldDB" id="A0A850CGD3"/>
<comment type="caution">
    <text evidence="4">The sequence shown here is derived from an EMBL/GenBank/DDBJ whole genome shotgun (WGS) entry which is preliminary data.</text>
</comment>
<keyword evidence="1" id="KW-0472">Membrane</keyword>
<dbReference type="SUPFAM" id="SSF141868">
    <property type="entry name" value="EAL domain-like"/>
    <property type="match status" value="1"/>
</dbReference>
<dbReference type="PANTHER" id="PTHR33121">
    <property type="entry name" value="CYCLIC DI-GMP PHOSPHODIESTERASE PDEF"/>
    <property type="match status" value="1"/>
</dbReference>